<protein>
    <submittedName>
        <fullName evidence="1">Uncharacterized protein</fullName>
    </submittedName>
</protein>
<organism evidence="1 2">
    <name type="scientific">Terfezia boudieri ATCC MYA-4762</name>
    <dbReference type="NCBI Taxonomy" id="1051890"/>
    <lineage>
        <taxon>Eukaryota</taxon>
        <taxon>Fungi</taxon>
        <taxon>Dikarya</taxon>
        <taxon>Ascomycota</taxon>
        <taxon>Pezizomycotina</taxon>
        <taxon>Pezizomycetes</taxon>
        <taxon>Pezizales</taxon>
        <taxon>Pezizaceae</taxon>
        <taxon>Terfezia</taxon>
    </lineage>
</organism>
<sequence>MSHPTTENQPYVLISMTRSGSPPPRGVICGRVTKKKSRLIHTIWKMGPKDKITKSLRAELEERIRVNGTFGNQVEKILPGINNTLKASMKSKELRGSDQGRLKQRKISEMFPMATVANTSQANQVQICKQVDLALEIHSFHSKVPAQGLPKGNSCAYKLGP</sequence>
<accession>A0A3N4L563</accession>
<evidence type="ECO:0000313" key="1">
    <source>
        <dbReference type="EMBL" id="RPB17983.1"/>
    </source>
</evidence>
<dbReference type="InParanoid" id="A0A3N4L563"/>
<keyword evidence="2" id="KW-1185">Reference proteome</keyword>
<proteinExistence type="predicted"/>
<dbReference type="AlphaFoldDB" id="A0A3N4L563"/>
<dbReference type="Proteomes" id="UP000267821">
    <property type="component" value="Unassembled WGS sequence"/>
</dbReference>
<evidence type="ECO:0000313" key="2">
    <source>
        <dbReference type="Proteomes" id="UP000267821"/>
    </source>
</evidence>
<reference evidence="1 2" key="1">
    <citation type="journal article" date="2018" name="Nat. Ecol. Evol.">
        <title>Pezizomycetes genomes reveal the molecular basis of ectomycorrhizal truffle lifestyle.</title>
        <authorList>
            <person name="Murat C."/>
            <person name="Payen T."/>
            <person name="Noel B."/>
            <person name="Kuo A."/>
            <person name="Morin E."/>
            <person name="Chen J."/>
            <person name="Kohler A."/>
            <person name="Krizsan K."/>
            <person name="Balestrini R."/>
            <person name="Da Silva C."/>
            <person name="Montanini B."/>
            <person name="Hainaut M."/>
            <person name="Levati E."/>
            <person name="Barry K.W."/>
            <person name="Belfiori B."/>
            <person name="Cichocki N."/>
            <person name="Clum A."/>
            <person name="Dockter R.B."/>
            <person name="Fauchery L."/>
            <person name="Guy J."/>
            <person name="Iotti M."/>
            <person name="Le Tacon F."/>
            <person name="Lindquist E.A."/>
            <person name="Lipzen A."/>
            <person name="Malagnac F."/>
            <person name="Mello A."/>
            <person name="Molinier V."/>
            <person name="Miyauchi S."/>
            <person name="Poulain J."/>
            <person name="Riccioni C."/>
            <person name="Rubini A."/>
            <person name="Sitrit Y."/>
            <person name="Splivallo R."/>
            <person name="Traeger S."/>
            <person name="Wang M."/>
            <person name="Zifcakova L."/>
            <person name="Wipf D."/>
            <person name="Zambonelli A."/>
            <person name="Paolocci F."/>
            <person name="Nowrousian M."/>
            <person name="Ottonello S."/>
            <person name="Baldrian P."/>
            <person name="Spatafora J.W."/>
            <person name="Henrissat B."/>
            <person name="Nagy L.G."/>
            <person name="Aury J.M."/>
            <person name="Wincker P."/>
            <person name="Grigoriev I.V."/>
            <person name="Bonfante P."/>
            <person name="Martin F.M."/>
        </authorList>
    </citation>
    <scope>NUCLEOTIDE SEQUENCE [LARGE SCALE GENOMIC DNA]</scope>
    <source>
        <strain evidence="1 2">ATCC MYA-4762</strain>
    </source>
</reference>
<name>A0A3N4L563_9PEZI</name>
<dbReference type="EMBL" id="ML121782">
    <property type="protein sequence ID" value="RPB17983.1"/>
    <property type="molecule type" value="Genomic_DNA"/>
</dbReference>
<gene>
    <name evidence="1" type="ORF">L211DRAFT_854607</name>
</gene>